<evidence type="ECO:0000313" key="2">
    <source>
        <dbReference type="EMBL" id="CCC81632.1"/>
    </source>
</evidence>
<dbReference type="Proteomes" id="UP000002654">
    <property type="component" value="Chromosome"/>
</dbReference>
<keyword evidence="3" id="KW-1185">Reference proteome</keyword>
<feature type="transmembrane region" description="Helical" evidence="1">
    <location>
        <begin position="6"/>
        <end position="29"/>
    </location>
</feature>
<accession>G4RPY7</accession>
<dbReference type="eggNOG" id="arCOG14032">
    <property type="taxonomic scope" value="Archaea"/>
</dbReference>
<dbReference type="EMBL" id="FN869859">
    <property type="protein sequence ID" value="CCC81632.1"/>
    <property type="molecule type" value="Genomic_DNA"/>
</dbReference>
<dbReference type="AlphaFoldDB" id="G4RPY7"/>
<gene>
    <name evidence="2" type="ordered locus">TTX_0984</name>
</gene>
<keyword evidence="1" id="KW-0472">Membrane</keyword>
<sequence>MESITELIFIIFILLFLLLIYYLILKLIFNISLIKYKFILSRYAVCGANYTFTYYSNEYNISAVKACLKIIVFSNGSYAVSTAYLYVRSR</sequence>
<dbReference type="PaxDb" id="768679-TTX_0984"/>
<dbReference type="KEGG" id="ttn:TTX_0984"/>
<evidence type="ECO:0000313" key="3">
    <source>
        <dbReference type="Proteomes" id="UP000002654"/>
    </source>
</evidence>
<name>G4RPY7_THETK</name>
<dbReference type="HOGENOM" id="CLU_2434033_0_0_2"/>
<proteinExistence type="predicted"/>
<organism evidence="2 3">
    <name type="scientific">Thermoproteus tenax (strain ATCC 35583 / DSM 2078 / JCM 9277 / NBRC 100435 / Kra 1)</name>
    <dbReference type="NCBI Taxonomy" id="768679"/>
    <lineage>
        <taxon>Archaea</taxon>
        <taxon>Thermoproteota</taxon>
        <taxon>Thermoprotei</taxon>
        <taxon>Thermoproteales</taxon>
        <taxon>Thermoproteaceae</taxon>
        <taxon>Thermoproteus</taxon>
    </lineage>
</organism>
<reference evidence="2 3" key="1">
    <citation type="journal article" date="2011" name="PLoS ONE">
        <title>The complete genome sequence of Thermoproteus tenax: a physiologically versatile member of the Crenarchaeota.</title>
        <authorList>
            <person name="Siebers B."/>
            <person name="Zaparty M."/>
            <person name="Raddatz G."/>
            <person name="Tjaden B."/>
            <person name="Albers S.V."/>
            <person name="Bell S.D."/>
            <person name="Blombach F."/>
            <person name="Kletzin A."/>
            <person name="Kyrpides N."/>
            <person name="Lanz C."/>
            <person name="Plagens A."/>
            <person name="Rampp M."/>
            <person name="Rosinus A."/>
            <person name="von Jan M."/>
            <person name="Makarova K.S."/>
            <person name="Klenk H.P."/>
            <person name="Schuster S.C."/>
            <person name="Hensel R."/>
        </authorList>
    </citation>
    <scope>NUCLEOTIDE SEQUENCE [LARGE SCALE GENOMIC DNA]</scope>
    <source>
        <strain evidence="3">ATCC 35583 / DSM 2078 / JCM 9277 / NBRC 100435 / Kra 1</strain>
    </source>
</reference>
<evidence type="ECO:0000256" key="1">
    <source>
        <dbReference type="SAM" id="Phobius"/>
    </source>
</evidence>
<dbReference type="STRING" id="768679.TTX_0984"/>
<keyword evidence="1" id="KW-0812">Transmembrane</keyword>
<protein>
    <submittedName>
        <fullName evidence="2">Uncharacterized protein</fullName>
    </submittedName>
</protein>
<dbReference type="PATRIC" id="fig|768679.9.peg.994"/>
<keyword evidence="1" id="KW-1133">Transmembrane helix</keyword>